<evidence type="ECO:0000313" key="3">
    <source>
        <dbReference type="Proteomes" id="UP001501510"/>
    </source>
</evidence>
<dbReference type="CDD" id="cd00448">
    <property type="entry name" value="YjgF_YER057c_UK114_family"/>
    <property type="match status" value="1"/>
</dbReference>
<dbReference type="InterPro" id="IPR006175">
    <property type="entry name" value="YjgF/YER057c/UK114"/>
</dbReference>
<dbReference type="EMBL" id="BAAACG010000001">
    <property type="protein sequence ID" value="GAA0732539.1"/>
    <property type="molecule type" value="Genomic_DNA"/>
</dbReference>
<evidence type="ECO:0000256" key="1">
    <source>
        <dbReference type="ARBA" id="ARBA00010552"/>
    </source>
</evidence>
<evidence type="ECO:0000313" key="2">
    <source>
        <dbReference type="EMBL" id="GAA0732539.1"/>
    </source>
</evidence>
<dbReference type="Proteomes" id="UP001501510">
    <property type="component" value="Unassembled WGS sequence"/>
</dbReference>
<reference evidence="3" key="1">
    <citation type="journal article" date="2019" name="Int. J. Syst. Evol. Microbiol.">
        <title>The Global Catalogue of Microorganisms (GCM) 10K type strain sequencing project: providing services to taxonomists for standard genome sequencing and annotation.</title>
        <authorList>
            <consortium name="The Broad Institute Genomics Platform"/>
            <consortium name="The Broad Institute Genome Sequencing Center for Infectious Disease"/>
            <person name="Wu L."/>
            <person name="Ma J."/>
        </authorList>
    </citation>
    <scope>NUCLEOTIDE SEQUENCE [LARGE SCALE GENOMIC DNA]</scope>
    <source>
        <strain evidence="3">JCM 1407</strain>
    </source>
</reference>
<protein>
    <submittedName>
        <fullName evidence="2">RidA family protein</fullName>
    </submittedName>
</protein>
<accession>A0ABP3UJ51</accession>
<dbReference type="RefSeq" id="WP_343757977.1">
    <property type="nucleotide sequence ID" value="NZ_BAAACG010000001.1"/>
</dbReference>
<dbReference type="Pfam" id="PF01042">
    <property type="entry name" value="Ribonuc_L-PSP"/>
    <property type="match status" value="1"/>
</dbReference>
<proteinExistence type="inferred from homology"/>
<keyword evidence="3" id="KW-1185">Reference proteome</keyword>
<dbReference type="NCBIfam" id="TIGR00004">
    <property type="entry name" value="Rid family detoxifying hydrolase"/>
    <property type="match status" value="1"/>
</dbReference>
<dbReference type="SUPFAM" id="SSF55298">
    <property type="entry name" value="YjgF-like"/>
    <property type="match status" value="1"/>
</dbReference>
<dbReference type="InterPro" id="IPR006056">
    <property type="entry name" value="RidA"/>
</dbReference>
<name>A0ABP3UJ51_9CLOT</name>
<sequence length="125" mass="14224">MSKIYLTEKSPKPLADYSQALEVDRHLYISGQLPFYLNTTEPINDDIKTQAKYVFKNITHILNDAGYAVENLIKVELYLTELENLDEVNKAFNEEFQNCKAVRTCIGVSSLPKDCKIEVAATAYK</sequence>
<comment type="caution">
    <text evidence="2">The sequence shown here is derived from an EMBL/GenBank/DDBJ whole genome shotgun (WGS) entry which is preliminary data.</text>
</comment>
<organism evidence="2 3">
    <name type="scientific">Clostridium oceanicum</name>
    <dbReference type="NCBI Taxonomy" id="1543"/>
    <lineage>
        <taxon>Bacteria</taxon>
        <taxon>Bacillati</taxon>
        <taxon>Bacillota</taxon>
        <taxon>Clostridia</taxon>
        <taxon>Eubacteriales</taxon>
        <taxon>Clostridiaceae</taxon>
        <taxon>Clostridium</taxon>
    </lineage>
</organism>
<gene>
    <name evidence="2" type="ORF">GCM10008906_02270</name>
</gene>
<dbReference type="PANTHER" id="PTHR11803">
    <property type="entry name" value="2-IMINOBUTANOATE/2-IMINOPROPANOATE DEAMINASE RIDA"/>
    <property type="match status" value="1"/>
</dbReference>
<dbReference type="InterPro" id="IPR035959">
    <property type="entry name" value="RutC-like_sf"/>
</dbReference>
<dbReference type="PANTHER" id="PTHR11803:SF39">
    <property type="entry name" value="2-IMINOBUTANOATE_2-IMINOPROPANOATE DEAMINASE"/>
    <property type="match status" value="1"/>
</dbReference>
<dbReference type="Gene3D" id="3.30.1330.40">
    <property type="entry name" value="RutC-like"/>
    <property type="match status" value="1"/>
</dbReference>
<comment type="similarity">
    <text evidence="1">Belongs to the RutC family.</text>
</comment>